<comment type="similarity">
    <text evidence="1 10">Belongs to the SPC24 family.</text>
</comment>
<comment type="subcellular location">
    <subcellularLocation>
        <location evidence="10">Nucleus</location>
    </subcellularLocation>
    <subcellularLocation>
        <location evidence="10">Chromosome</location>
        <location evidence="10">Centromere</location>
        <location evidence="10">Kinetochore</location>
    </subcellularLocation>
</comment>
<dbReference type="GO" id="GO:0008017">
    <property type="term" value="F:microtubule binding"/>
    <property type="evidence" value="ECO:0007669"/>
    <property type="project" value="TreeGrafter"/>
</dbReference>
<name>A0A550CAE7_9AGAR</name>
<reference evidence="12 13" key="1">
    <citation type="journal article" date="2019" name="New Phytol.">
        <title>Comparative genomics reveals unique wood-decay strategies and fruiting body development in the Schizophyllaceae.</title>
        <authorList>
            <person name="Almasi E."/>
            <person name="Sahu N."/>
            <person name="Krizsan K."/>
            <person name="Balint B."/>
            <person name="Kovacs G.M."/>
            <person name="Kiss B."/>
            <person name="Cseklye J."/>
            <person name="Drula E."/>
            <person name="Henrissat B."/>
            <person name="Nagy I."/>
            <person name="Chovatia M."/>
            <person name="Adam C."/>
            <person name="LaButti K."/>
            <person name="Lipzen A."/>
            <person name="Riley R."/>
            <person name="Grigoriev I.V."/>
            <person name="Nagy L.G."/>
        </authorList>
    </citation>
    <scope>NUCLEOTIDE SEQUENCE [LARGE SCALE GENOMIC DNA]</scope>
    <source>
        <strain evidence="12 13">NL-1724</strain>
    </source>
</reference>
<evidence type="ECO:0000256" key="5">
    <source>
        <dbReference type="ARBA" id="ARBA00022838"/>
    </source>
</evidence>
<sequence length="200" mass="21943">MSTDVNAAISVLRDMTALMDGSEDCVTIEVTESLSTEKEERRRNELEDASSKYKAQAKLLEQARKSCTRPASFPTPEAHAAAMNELDDARLNLQKAASDLEDKHMAAQASLAVWRKKLASLNDLDVVSEHLQRVDSSALRLEIYHGLGFKPILDEEGRPSKILIRAHSGADIYSVAIESEDISYANKLWSLAGSRSAGTP</sequence>
<feature type="coiled-coil region" evidence="11">
    <location>
        <begin position="36"/>
        <end position="103"/>
    </location>
</feature>
<dbReference type="AlphaFoldDB" id="A0A550CAE7"/>
<accession>A0A550CAE7</accession>
<keyword evidence="7 10" id="KW-0539">Nucleus</keyword>
<keyword evidence="3 10" id="KW-0132">Cell division</keyword>
<keyword evidence="4 10" id="KW-0498">Mitosis</keyword>
<dbReference type="PANTHER" id="PTHR22142">
    <property type="match status" value="1"/>
</dbReference>
<evidence type="ECO:0000256" key="9">
    <source>
        <dbReference type="ARBA" id="ARBA00023328"/>
    </source>
</evidence>
<evidence type="ECO:0000256" key="7">
    <source>
        <dbReference type="ARBA" id="ARBA00023242"/>
    </source>
</evidence>
<gene>
    <name evidence="12" type="ORF">BD626DRAFT_500496</name>
</gene>
<comment type="caution">
    <text evidence="12">The sequence shown here is derived from an EMBL/GenBank/DDBJ whole genome shotgun (WGS) entry which is preliminary data.</text>
</comment>
<keyword evidence="5 10" id="KW-0995">Kinetochore</keyword>
<dbReference type="GO" id="GO:0031262">
    <property type="term" value="C:Ndc80 complex"/>
    <property type="evidence" value="ECO:0007669"/>
    <property type="project" value="TreeGrafter"/>
</dbReference>
<comment type="subunit">
    <text evidence="10">Component of the NDC80 complex.</text>
</comment>
<evidence type="ECO:0000313" key="13">
    <source>
        <dbReference type="Proteomes" id="UP000320762"/>
    </source>
</evidence>
<keyword evidence="9 10" id="KW-0137">Centromere</keyword>
<evidence type="ECO:0000256" key="11">
    <source>
        <dbReference type="SAM" id="Coils"/>
    </source>
</evidence>
<keyword evidence="13" id="KW-1185">Reference proteome</keyword>
<dbReference type="CDD" id="cd11565">
    <property type="entry name" value="RWD_Spc24"/>
    <property type="match status" value="1"/>
</dbReference>
<evidence type="ECO:0000256" key="8">
    <source>
        <dbReference type="ARBA" id="ARBA00023306"/>
    </source>
</evidence>
<proteinExistence type="inferred from homology"/>
<dbReference type="GO" id="GO:0051301">
    <property type="term" value="P:cell division"/>
    <property type="evidence" value="ECO:0007669"/>
    <property type="project" value="UniProtKB-UniRule"/>
</dbReference>
<dbReference type="GO" id="GO:0007059">
    <property type="term" value="P:chromosome segregation"/>
    <property type="evidence" value="ECO:0007669"/>
    <property type="project" value="TreeGrafter"/>
</dbReference>
<evidence type="ECO:0000256" key="10">
    <source>
        <dbReference type="RuleBase" id="RU368011"/>
    </source>
</evidence>
<evidence type="ECO:0000256" key="6">
    <source>
        <dbReference type="ARBA" id="ARBA00023054"/>
    </source>
</evidence>
<dbReference type="InterPro" id="IPR013252">
    <property type="entry name" value="Ndc80_Spc24"/>
</dbReference>
<keyword evidence="6 11" id="KW-0175">Coiled coil</keyword>
<dbReference type="PANTHER" id="PTHR22142:SF2">
    <property type="entry name" value="KINETOCHORE PROTEIN SPC24"/>
    <property type="match status" value="1"/>
</dbReference>
<dbReference type="OrthoDB" id="3344830at2759"/>
<evidence type="ECO:0000313" key="12">
    <source>
        <dbReference type="EMBL" id="TRM61782.1"/>
    </source>
</evidence>
<dbReference type="EMBL" id="VDMD01000015">
    <property type="protein sequence ID" value="TRM61782.1"/>
    <property type="molecule type" value="Genomic_DNA"/>
</dbReference>
<dbReference type="STRING" id="97359.A0A550CAE7"/>
<keyword evidence="2 10" id="KW-0158">Chromosome</keyword>
<comment type="function">
    <text evidence="10">Acts as a component of the essential kinetochore-associated NDC80 complex, which is required for chromosome segregation and spindle checkpoint activity.</text>
</comment>
<organism evidence="12 13">
    <name type="scientific">Schizophyllum amplum</name>
    <dbReference type="NCBI Taxonomy" id="97359"/>
    <lineage>
        <taxon>Eukaryota</taxon>
        <taxon>Fungi</taxon>
        <taxon>Dikarya</taxon>
        <taxon>Basidiomycota</taxon>
        <taxon>Agaricomycotina</taxon>
        <taxon>Agaricomycetes</taxon>
        <taxon>Agaricomycetidae</taxon>
        <taxon>Agaricales</taxon>
        <taxon>Schizophyllaceae</taxon>
        <taxon>Schizophyllum</taxon>
    </lineage>
</organism>
<evidence type="ECO:0000256" key="2">
    <source>
        <dbReference type="ARBA" id="ARBA00022454"/>
    </source>
</evidence>
<keyword evidence="8 10" id="KW-0131">Cell cycle</keyword>
<evidence type="ECO:0000256" key="4">
    <source>
        <dbReference type="ARBA" id="ARBA00022776"/>
    </source>
</evidence>
<protein>
    <recommendedName>
        <fullName evidence="10">Kinetochore protein Spc24</fullName>
    </recommendedName>
</protein>
<dbReference type="GO" id="GO:0005634">
    <property type="term" value="C:nucleus"/>
    <property type="evidence" value="ECO:0007669"/>
    <property type="project" value="UniProtKB-SubCell"/>
</dbReference>
<evidence type="ECO:0000256" key="3">
    <source>
        <dbReference type="ARBA" id="ARBA00022618"/>
    </source>
</evidence>
<dbReference type="Proteomes" id="UP000320762">
    <property type="component" value="Unassembled WGS sequence"/>
</dbReference>
<evidence type="ECO:0000256" key="1">
    <source>
        <dbReference type="ARBA" id="ARBA00007804"/>
    </source>
</evidence>
<dbReference type="Pfam" id="PF08286">
    <property type="entry name" value="Spc24"/>
    <property type="match status" value="1"/>
</dbReference>